<dbReference type="EMBL" id="JAWRCN010000002">
    <property type="protein sequence ID" value="MDW6019931.1"/>
    <property type="molecule type" value="Genomic_DNA"/>
</dbReference>
<dbReference type="RefSeq" id="WP_171136811.1">
    <property type="nucleotide sequence ID" value="NZ_AP024894.1"/>
</dbReference>
<name>A0ABU4IMW9_9VIBR</name>
<evidence type="ECO:0000313" key="1">
    <source>
        <dbReference type="EMBL" id="MDW6019931.1"/>
    </source>
</evidence>
<proteinExistence type="predicted"/>
<keyword evidence="2" id="KW-1185">Reference proteome</keyword>
<sequence>MNSIFFDESQMVQVSRIGKEGWWIENTSEHVTKGTALGDDFTQNIYTPSIEGMIARYDRELGTWSDEIEDMTMKKYFDKDGQQFFIREPDGSYPEDAIVEAPPKYNKETHTVLYKDGGWKVFDILIGQSFFDEYGNEFLVSDYNFELPEKHTFTKPPELRLDNRAVKLVDGQWQQLLDYRGKIAYAKDRDNDTDYQIEELGELPETHTLSAPEPFDSWIDKGWKYDIERHRPIKVSEEKQWRDSELTKVLDRIDQYEKDQNYPVELRTSPIQTNEDYLRLLQDRKNLSVYPESSYFPFGERPLLSGFAK</sequence>
<evidence type="ECO:0000313" key="2">
    <source>
        <dbReference type="Proteomes" id="UP001272325"/>
    </source>
</evidence>
<comment type="caution">
    <text evidence="1">The sequence shown here is derived from an EMBL/GenBank/DDBJ whole genome shotgun (WGS) entry which is preliminary data.</text>
</comment>
<gene>
    <name evidence="1" type="ORF">SBW85_19690</name>
</gene>
<protein>
    <submittedName>
        <fullName evidence="1">Uncharacterized protein</fullName>
    </submittedName>
</protein>
<reference evidence="1 2" key="1">
    <citation type="submission" date="2023-11" db="EMBL/GenBank/DDBJ databases">
        <title>Plant-associative lifestyle of Vibrio porteresiae and its evolutionary dynamics.</title>
        <authorList>
            <person name="Rameshkumar N."/>
            <person name="Kirti K."/>
        </authorList>
    </citation>
    <scope>NUCLEOTIDE SEQUENCE [LARGE SCALE GENOMIC DNA]</scope>
    <source>
        <strain evidence="1 2">MSSRF60</strain>
    </source>
</reference>
<organism evidence="1 2">
    <name type="scientific">Vibrio plantisponsor</name>
    <dbReference type="NCBI Taxonomy" id="664643"/>
    <lineage>
        <taxon>Bacteria</taxon>
        <taxon>Pseudomonadati</taxon>
        <taxon>Pseudomonadota</taxon>
        <taxon>Gammaproteobacteria</taxon>
        <taxon>Vibrionales</taxon>
        <taxon>Vibrionaceae</taxon>
        <taxon>Vibrio</taxon>
    </lineage>
</organism>
<accession>A0ABU4IMW9</accession>
<dbReference type="Proteomes" id="UP001272325">
    <property type="component" value="Unassembled WGS sequence"/>
</dbReference>